<feature type="transmembrane region" description="Helical" evidence="8">
    <location>
        <begin position="275"/>
        <end position="298"/>
    </location>
</feature>
<reference evidence="9 10" key="1">
    <citation type="submission" date="2024-06" db="EMBL/GenBank/DDBJ databases">
        <title>The Natural Products Discovery Center: Release of the First 8490 Sequenced Strains for Exploring Actinobacteria Biosynthetic Diversity.</title>
        <authorList>
            <person name="Kalkreuter E."/>
            <person name="Kautsar S.A."/>
            <person name="Yang D."/>
            <person name="Bader C.D."/>
            <person name="Teijaro C.N."/>
            <person name="Fluegel L."/>
            <person name="Davis C.M."/>
            <person name="Simpson J.R."/>
            <person name="Lauterbach L."/>
            <person name="Steele A.D."/>
            <person name="Gui C."/>
            <person name="Meng S."/>
            <person name="Li G."/>
            <person name="Viehrig K."/>
            <person name="Ye F."/>
            <person name="Su P."/>
            <person name="Kiefer A.F."/>
            <person name="Nichols A."/>
            <person name="Cepeda A.J."/>
            <person name="Yan W."/>
            <person name="Fan B."/>
            <person name="Jiang Y."/>
            <person name="Adhikari A."/>
            <person name="Zheng C.-J."/>
            <person name="Schuster L."/>
            <person name="Cowan T.M."/>
            <person name="Smanski M.J."/>
            <person name="Chevrette M.G."/>
            <person name="De Carvalho L.P.S."/>
            <person name="Shen B."/>
        </authorList>
    </citation>
    <scope>NUCLEOTIDE SEQUENCE [LARGE SCALE GENOMIC DNA]</scope>
    <source>
        <strain evidence="9 10">NPDC000632</strain>
    </source>
</reference>
<feature type="transmembrane region" description="Helical" evidence="8">
    <location>
        <begin position="90"/>
        <end position="115"/>
    </location>
</feature>
<evidence type="ECO:0000256" key="2">
    <source>
        <dbReference type="ARBA" id="ARBA00010892"/>
    </source>
</evidence>
<evidence type="ECO:0000256" key="8">
    <source>
        <dbReference type="RuleBase" id="RU362101"/>
    </source>
</evidence>
<evidence type="ECO:0000256" key="6">
    <source>
        <dbReference type="ARBA" id="ARBA00022989"/>
    </source>
</evidence>
<keyword evidence="10" id="KW-1185">Reference proteome</keyword>
<keyword evidence="6 8" id="KW-1133">Transmembrane helix</keyword>
<dbReference type="PANTHER" id="PTHR31611:SF0">
    <property type="entry name" value="HIGH-AFFINITY NICKEL TRANSPORT PROTEIN NIC1"/>
    <property type="match status" value="1"/>
</dbReference>
<feature type="transmembrane region" description="Helical" evidence="8">
    <location>
        <begin position="234"/>
        <end position="255"/>
    </location>
</feature>
<comment type="similarity">
    <text evidence="2 8">Belongs to the NiCoT transporter (TC 2.A.52) family.</text>
</comment>
<evidence type="ECO:0000256" key="3">
    <source>
        <dbReference type="ARBA" id="ARBA00022448"/>
    </source>
</evidence>
<feature type="transmembrane region" description="Helical" evidence="8">
    <location>
        <begin position="198"/>
        <end position="222"/>
    </location>
</feature>
<evidence type="ECO:0000256" key="7">
    <source>
        <dbReference type="ARBA" id="ARBA00023136"/>
    </source>
</evidence>
<dbReference type="Pfam" id="PF03824">
    <property type="entry name" value="NicO"/>
    <property type="match status" value="1"/>
</dbReference>
<sequence length="356" mass="38149">MTTTVNTTVGRWTRAERLRLTGIVGVIAALHIAGWTLYLWYTHAPSGAGGFAGAGTLAYTLGIRHAFDADHISAIDDTTRLMTQRGRRPLGVGFFFAMGHSTVVLVLAFVVSIAAGAFGPDIDALRHVGSLVSQIVSVVFLLLVAMLNTLVLIGIIQLWRRMSSGRLDQRELEAHMLDRGLLNRIVGRRGRALIRSSWHMYPMGILFGLGLETASEITLLALSASTASHSSGPPVLAILSLPLLFAAGMSTFDTADSMLMTRVYSWAHRSPARRLYYNIATTGMTVAVAAFIASVYVAGLTADATGATGMLGVYASLADHFELLGYVIVALFAGTWLLAAAVWRGRGLAQKYGHLS</sequence>
<keyword evidence="5 8" id="KW-0812">Transmembrane</keyword>
<feature type="transmembrane region" description="Helical" evidence="8">
    <location>
        <begin position="323"/>
        <end position="343"/>
    </location>
</feature>
<dbReference type="EMBL" id="JBEPCV010000023">
    <property type="protein sequence ID" value="MER6906581.1"/>
    <property type="molecule type" value="Genomic_DNA"/>
</dbReference>
<comment type="caution">
    <text evidence="9">The sequence shown here is derived from an EMBL/GenBank/DDBJ whole genome shotgun (WGS) entry which is preliminary data.</text>
</comment>
<dbReference type="RefSeq" id="WP_350721462.1">
    <property type="nucleotide sequence ID" value="NZ_JBEPCO010000026.1"/>
</dbReference>
<evidence type="ECO:0000256" key="5">
    <source>
        <dbReference type="ARBA" id="ARBA00022692"/>
    </source>
</evidence>
<proteinExistence type="inferred from homology"/>
<dbReference type="PANTHER" id="PTHR31611">
    <property type="entry name" value="HIGH-AFFINITY NICKEL TRANSPORT PROTEIN NIC1"/>
    <property type="match status" value="1"/>
</dbReference>
<dbReference type="InterPro" id="IPR004688">
    <property type="entry name" value="Ni/Co_transpt"/>
</dbReference>
<gene>
    <name evidence="9" type="ORF">ABT322_23145</name>
</gene>
<protein>
    <recommendedName>
        <fullName evidence="8">Nickel/cobalt efflux system</fullName>
    </recommendedName>
</protein>
<name>A0ABV1VJ98_9ACTN</name>
<evidence type="ECO:0000256" key="4">
    <source>
        <dbReference type="ARBA" id="ARBA00022596"/>
    </source>
</evidence>
<feature type="transmembrane region" description="Helical" evidence="8">
    <location>
        <begin position="20"/>
        <end position="41"/>
    </location>
</feature>
<evidence type="ECO:0000313" key="9">
    <source>
        <dbReference type="EMBL" id="MER6906581.1"/>
    </source>
</evidence>
<evidence type="ECO:0000313" key="10">
    <source>
        <dbReference type="Proteomes" id="UP001490330"/>
    </source>
</evidence>
<accession>A0ABV1VJ98</accession>
<dbReference type="Proteomes" id="UP001490330">
    <property type="component" value="Unassembled WGS sequence"/>
</dbReference>
<organism evidence="9 10">
    <name type="scientific">Streptomyces flaveolus</name>
    <dbReference type="NCBI Taxonomy" id="67297"/>
    <lineage>
        <taxon>Bacteria</taxon>
        <taxon>Bacillati</taxon>
        <taxon>Actinomycetota</taxon>
        <taxon>Actinomycetes</taxon>
        <taxon>Kitasatosporales</taxon>
        <taxon>Streptomycetaceae</taxon>
        <taxon>Streptomyces</taxon>
    </lineage>
</organism>
<evidence type="ECO:0000256" key="1">
    <source>
        <dbReference type="ARBA" id="ARBA00004127"/>
    </source>
</evidence>
<keyword evidence="3 8" id="KW-0813">Transport</keyword>
<feature type="transmembrane region" description="Helical" evidence="8">
    <location>
        <begin position="135"/>
        <end position="159"/>
    </location>
</feature>
<dbReference type="InterPro" id="IPR011541">
    <property type="entry name" value="Ni/Co_transpt_high_affinity"/>
</dbReference>
<dbReference type="NCBIfam" id="TIGR00802">
    <property type="entry name" value="nico"/>
    <property type="match status" value="1"/>
</dbReference>
<keyword evidence="7 8" id="KW-0472">Membrane</keyword>
<comment type="subcellular location">
    <subcellularLocation>
        <location evidence="8">Cell membrane</location>
        <topology evidence="8">Multi-pass membrane protein</topology>
    </subcellularLocation>
    <subcellularLocation>
        <location evidence="1">Endomembrane system</location>
        <topology evidence="1">Multi-pass membrane protein</topology>
    </subcellularLocation>
</comment>
<keyword evidence="4" id="KW-0533">Nickel</keyword>